<dbReference type="GO" id="GO:0000118">
    <property type="term" value="C:histone deacetylase complex"/>
    <property type="evidence" value="ECO:0007669"/>
    <property type="project" value="TreeGrafter"/>
</dbReference>
<evidence type="ECO:0000256" key="8">
    <source>
        <dbReference type="ARBA" id="ARBA00023163"/>
    </source>
</evidence>
<keyword evidence="4" id="KW-0678">Repressor</keyword>
<keyword evidence="12" id="KW-1185">Reference proteome</keyword>
<organism evidence="11 12">
    <name type="scientific">Hyaloperonospora brassicae</name>
    <name type="common">Brassica downy mildew</name>
    <name type="synonym">Peronospora brassicae</name>
    <dbReference type="NCBI Taxonomy" id="162125"/>
    <lineage>
        <taxon>Eukaryota</taxon>
        <taxon>Sar</taxon>
        <taxon>Stramenopiles</taxon>
        <taxon>Oomycota</taxon>
        <taxon>Peronosporomycetes</taxon>
        <taxon>Peronosporales</taxon>
        <taxon>Peronosporaceae</taxon>
        <taxon>Hyaloperonospora</taxon>
    </lineage>
</organism>
<proteinExistence type="inferred from homology"/>
<keyword evidence="9" id="KW-0539">Nucleus</keyword>
<keyword evidence="7" id="KW-0805">Transcription regulation</keyword>
<dbReference type="InterPro" id="IPR000286">
    <property type="entry name" value="HDACs"/>
</dbReference>
<evidence type="ECO:0000259" key="10">
    <source>
        <dbReference type="Pfam" id="PF00850"/>
    </source>
</evidence>
<dbReference type="EMBL" id="CANTFL010000641">
    <property type="protein sequence ID" value="CAI5726291.1"/>
    <property type="molecule type" value="Genomic_DNA"/>
</dbReference>
<dbReference type="GO" id="GO:0141221">
    <property type="term" value="F:histone deacetylase activity, hydrolytic mechanism"/>
    <property type="evidence" value="ECO:0007669"/>
    <property type="project" value="UniProtKB-EC"/>
</dbReference>
<evidence type="ECO:0000313" key="11">
    <source>
        <dbReference type="EMBL" id="CAI5726291.1"/>
    </source>
</evidence>
<accession>A0AAV0TRG1</accession>
<dbReference type="Proteomes" id="UP001162031">
    <property type="component" value="Unassembled WGS sequence"/>
</dbReference>
<evidence type="ECO:0000256" key="7">
    <source>
        <dbReference type="ARBA" id="ARBA00023015"/>
    </source>
</evidence>
<dbReference type="Pfam" id="PF00850">
    <property type="entry name" value="Hist_deacetyl"/>
    <property type="match status" value="1"/>
</dbReference>
<sequence length="408" mass="45227">MPTPSPLLLPLHSLLVSGLLTRRDCESLLLVCRTWRTTVSAVVYGAHSLLLYSDVCRLHVLPRAKERPERLDAVLQRLFARFPWLHIDRSLPPATDQQLQRVHTQSYLHMVCSLSEKVARSMTALDACERDTAGGCTVHTAVEAKKAYLRQFQSVAIGDDMSLMRHSLSAARVAAGGACRAVDRVLQECGPSRNAFCVVRPPGHHAAACRTKGFCVFNNVAVAAFHAMEQYHLSRVVIVDLDVHHGNGTQEIIEHEPRVLYLSMHQRAPWFPNSGFAGEMGPFGNIVNVPLRGRSSAQHYRAQFSAHVLPRLRTFCPQLVLVSMGFDGAVQDPMGELRLDATDFYWLTNELCRVAWQCCEGKLVSVLEGGYHLGALADGAEQHVQALLHGSCRPDGLLVMEKTVSERK</sequence>
<dbReference type="EC" id="3.5.1.98" evidence="3"/>
<keyword evidence="8" id="KW-0804">Transcription</keyword>
<evidence type="ECO:0000313" key="12">
    <source>
        <dbReference type="Proteomes" id="UP001162031"/>
    </source>
</evidence>
<dbReference type="GO" id="GO:0040029">
    <property type="term" value="P:epigenetic regulation of gene expression"/>
    <property type="evidence" value="ECO:0007669"/>
    <property type="project" value="TreeGrafter"/>
</dbReference>
<dbReference type="PANTHER" id="PTHR10625">
    <property type="entry name" value="HISTONE DEACETYLASE HDAC1-RELATED"/>
    <property type="match status" value="1"/>
</dbReference>
<comment type="subcellular location">
    <subcellularLocation>
        <location evidence="1">Nucleus</location>
    </subcellularLocation>
</comment>
<dbReference type="InterPro" id="IPR023801">
    <property type="entry name" value="His_deacetylse_dom"/>
</dbReference>
<evidence type="ECO:0000256" key="6">
    <source>
        <dbReference type="ARBA" id="ARBA00022853"/>
    </source>
</evidence>
<gene>
    <name evidence="11" type="ORF">HBR001_LOCUS3807</name>
</gene>
<dbReference type="GO" id="GO:0005737">
    <property type="term" value="C:cytoplasm"/>
    <property type="evidence" value="ECO:0007669"/>
    <property type="project" value="TreeGrafter"/>
</dbReference>
<evidence type="ECO:0000256" key="3">
    <source>
        <dbReference type="ARBA" id="ARBA00012111"/>
    </source>
</evidence>
<dbReference type="InterPro" id="IPR023696">
    <property type="entry name" value="Ureohydrolase_dom_sf"/>
</dbReference>
<protein>
    <recommendedName>
        <fullName evidence="3">histone deacetylase</fullName>
        <ecNumber evidence="3">3.5.1.98</ecNumber>
    </recommendedName>
</protein>
<dbReference type="CDD" id="cd11599">
    <property type="entry name" value="HDAC_classII_2"/>
    <property type="match status" value="1"/>
</dbReference>
<dbReference type="InterPro" id="IPR037138">
    <property type="entry name" value="His_deacetylse_dom_sf"/>
</dbReference>
<keyword evidence="5" id="KW-0378">Hydrolase</keyword>
<evidence type="ECO:0000256" key="1">
    <source>
        <dbReference type="ARBA" id="ARBA00004123"/>
    </source>
</evidence>
<dbReference type="AlphaFoldDB" id="A0AAV0TRG1"/>
<evidence type="ECO:0000256" key="2">
    <source>
        <dbReference type="ARBA" id="ARBA00007738"/>
    </source>
</evidence>
<reference evidence="11" key="1">
    <citation type="submission" date="2022-12" db="EMBL/GenBank/DDBJ databases">
        <authorList>
            <person name="Webb A."/>
        </authorList>
    </citation>
    <scope>NUCLEOTIDE SEQUENCE</scope>
    <source>
        <strain evidence="11">Hp1</strain>
    </source>
</reference>
<dbReference type="Gene3D" id="3.40.800.20">
    <property type="entry name" value="Histone deacetylase domain"/>
    <property type="match status" value="1"/>
</dbReference>
<dbReference type="SUPFAM" id="SSF52768">
    <property type="entry name" value="Arginase/deacetylase"/>
    <property type="match status" value="1"/>
</dbReference>
<keyword evidence="6" id="KW-0156">Chromatin regulator</keyword>
<comment type="caution">
    <text evidence="11">The sequence shown here is derived from an EMBL/GenBank/DDBJ whole genome shotgun (WGS) entry which is preliminary data.</text>
</comment>
<dbReference type="PANTHER" id="PTHR10625:SF5">
    <property type="entry name" value="HISTONE DEACETYLASE"/>
    <property type="match status" value="1"/>
</dbReference>
<comment type="similarity">
    <text evidence="2">Belongs to the histone deacetylase family. HD type 2 subfamily.</text>
</comment>
<dbReference type="PRINTS" id="PR01270">
    <property type="entry name" value="HDASUPER"/>
</dbReference>
<feature type="domain" description="Histone deacetylase" evidence="10">
    <location>
        <begin position="66"/>
        <end position="387"/>
    </location>
</feature>
<name>A0AAV0TRG1_HYABA</name>
<evidence type="ECO:0000256" key="4">
    <source>
        <dbReference type="ARBA" id="ARBA00022491"/>
    </source>
</evidence>
<evidence type="ECO:0000256" key="5">
    <source>
        <dbReference type="ARBA" id="ARBA00022801"/>
    </source>
</evidence>
<evidence type="ECO:0000256" key="9">
    <source>
        <dbReference type="ARBA" id="ARBA00023242"/>
    </source>
</evidence>